<dbReference type="WBParaSite" id="ES5_v2.g12604.t1">
    <property type="protein sequence ID" value="ES5_v2.g12604.t1"/>
    <property type="gene ID" value="ES5_v2.g12604"/>
</dbReference>
<name>A0AC34F699_9BILA</name>
<accession>A0AC34F699</accession>
<sequence>MHFTFLLLCFLEIFVGGLCDTNGEGPFGGKDQSAAVMGTLKCNGVAAIGVKVKLFDNDRTDFDDEMDSGFTKNDGSFRLEGTENEVTSIDPKVYIYHDCKDNLPCQRKISITIPDEYISRGSKAETIYDIGVLNLEGEIDGESRDCIN</sequence>
<reference evidence="2" key="1">
    <citation type="submission" date="2022-11" db="UniProtKB">
        <authorList>
            <consortium name="WormBaseParasite"/>
        </authorList>
    </citation>
    <scope>IDENTIFICATION</scope>
</reference>
<dbReference type="Proteomes" id="UP000887579">
    <property type="component" value="Unplaced"/>
</dbReference>
<organism evidence="1 2">
    <name type="scientific">Panagrolaimus sp. ES5</name>
    <dbReference type="NCBI Taxonomy" id="591445"/>
    <lineage>
        <taxon>Eukaryota</taxon>
        <taxon>Metazoa</taxon>
        <taxon>Ecdysozoa</taxon>
        <taxon>Nematoda</taxon>
        <taxon>Chromadorea</taxon>
        <taxon>Rhabditida</taxon>
        <taxon>Tylenchina</taxon>
        <taxon>Panagrolaimomorpha</taxon>
        <taxon>Panagrolaimoidea</taxon>
        <taxon>Panagrolaimidae</taxon>
        <taxon>Panagrolaimus</taxon>
    </lineage>
</organism>
<protein>
    <submittedName>
        <fullName evidence="2">Uncharacterized protein</fullName>
    </submittedName>
</protein>
<proteinExistence type="predicted"/>
<evidence type="ECO:0000313" key="2">
    <source>
        <dbReference type="WBParaSite" id="ES5_v2.g12604.t1"/>
    </source>
</evidence>
<evidence type="ECO:0000313" key="1">
    <source>
        <dbReference type="Proteomes" id="UP000887579"/>
    </source>
</evidence>